<comment type="similarity">
    <text evidence="2">Belongs to the Ca(2+):cation antiporter (CaCA) (TC 2.A.19) family.</text>
</comment>
<dbReference type="GO" id="GO:0015369">
    <property type="term" value="F:calcium:proton antiporter activity"/>
    <property type="evidence" value="ECO:0007669"/>
    <property type="project" value="TreeGrafter"/>
</dbReference>
<accession>A0A9P6C376</accession>
<feature type="transmembrane region" description="Helical" evidence="8">
    <location>
        <begin position="53"/>
        <end position="74"/>
    </location>
</feature>
<dbReference type="Proteomes" id="UP000807342">
    <property type="component" value="Unassembled WGS sequence"/>
</dbReference>
<feature type="transmembrane region" description="Helical" evidence="8">
    <location>
        <begin position="86"/>
        <end position="109"/>
    </location>
</feature>
<dbReference type="Pfam" id="PF01699">
    <property type="entry name" value="Na_Ca_ex"/>
    <property type="match status" value="1"/>
</dbReference>
<keyword evidence="11" id="KW-1185">Reference proteome</keyword>
<comment type="caution">
    <text evidence="10">The sequence shown here is derived from an EMBL/GenBank/DDBJ whole genome shotgun (WGS) entry which is preliminary data.</text>
</comment>
<dbReference type="GO" id="GO:0006874">
    <property type="term" value="P:intracellular calcium ion homeostasis"/>
    <property type="evidence" value="ECO:0007669"/>
    <property type="project" value="TreeGrafter"/>
</dbReference>
<dbReference type="InterPro" id="IPR004713">
    <property type="entry name" value="CaH_exchang"/>
</dbReference>
<dbReference type="GO" id="GO:0000329">
    <property type="term" value="C:fungal-type vacuole membrane"/>
    <property type="evidence" value="ECO:0007669"/>
    <property type="project" value="TreeGrafter"/>
</dbReference>
<evidence type="ECO:0000256" key="1">
    <source>
        <dbReference type="ARBA" id="ARBA00004127"/>
    </source>
</evidence>
<dbReference type="PANTHER" id="PTHR31503">
    <property type="entry name" value="VACUOLAR CALCIUM ION TRANSPORTER"/>
    <property type="match status" value="1"/>
</dbReference>
<feature type="transmembrane region" description="Helical" evidence="8">
    <location>
        <begin position="281"/>
        <end position="302"/>
    </location>
</feature>
<feature type="transmembrane region" description="Helical" evidence="8">
    <location>
        <begin position="17"/>
        <end position="41"/>
    </location>
</feature>
<comment type="subcellular location">
    <subcellularLocation>
        <location evidence="1">Endomembrane system</location>
        <topology evidence="1">Multi-pass membrane protein</topology>
    </subcellularLocation>
</comment>
<feature type="transmembrane region" description="Helical" evidence="8">
    <location>
        <begin position="314"/>
        <end position="332"/>
    </location>
</feature>
<dbReference type="EMBL" id="MU151106">
    <property type="protein sequence ID" value="KAF9450381.1"/>
    <property type="molecule type" value="Genomic_DNA"/>
</dbReference>
<keyword evidence="4 8" id="KW-0812">Transmembrane</keyword>
<organism evidence="10 11">
    <name type="scientific">Macrolepiota fuliginosa MF-IS2</name>
    <dbReference type="NCBI Taxonomy" id="1400762"/>
    <lineage>
        <taxon>Eukaryota</taxon>
        <taxon>Fungi</taxon>
        <taxon>Dikarya</taxon>
        <taxon>Basidiomycota</taxon>
        <taxon>Agaricomycotina</taxon>
        <taxon>Agaricomycetes</taxon>
        <taxon>Agaricomycetidae</taxon>
        <taxon>Agaricales</taxon>
        <taxon>Agaricineae</taxon>
        <taxon>Agaricaceae</taxon>
        <taxon>Macrolepiota</taxon>
    </lineage>
</organism>
<evidence type="ECO:0000313" key="10">
    <source>
        <dbReference type="EMBL" id="KAF9450381.1"/>
    </source>
</evidence>
<sequence>MDACTPLNRLSLFIPVLWSPTLIFVFSAFGLVPLAALPVLGTGEIVLKTSVSVGGLLNAALGDIIGMILTDIALRELTFGGLLSNLLLVLGMAFIVSVISPIVPAAFYLKNHFSDDREPPILLEVNRGSSIILIFMWFHSHNRLLLEVETSSSISSRSSGRSDIESSTVSRSSEAMSFSTMTTSGDSSGDSNDFHTVNLNVVSALLLVLASTGLAYLTAEYLVNSPHGLLKAHPNVPKECITLVIIPVVSNTAEHITAVIVATKDKFDLAMSVAVGSCKGIALFPLALLFDPFETVVLFFSVLPAKFPAEYGKAYWMSTVYILIALVWQHFLEIHSIL</sequence>
<dbReference type="GO" id="GO:0012505">
    <property type="term" value="C:endomembrane system"/>
    <property type="evidence" value="ECO:0007669"/>
    <property type="project" value="UniProtKB-SubCell"/>
</dbReference>
<evidence type="ECO:0000256" key="4">
    <source>
        <dbReference type="ARBA" id="ARBA00022692"/>
    </source>
</evidence>
<proteinExistence type="inferred from homology"/>
<reference evidence="10" key="1">
    <citation type="submission" date="2020-11" db="EMBL/GenBank/DDBJ databases">
        <authorList>
            <consortium name="DOE Joint Genome Institute"/>
            <person name="Ahrendt S."/>
            <person name="Riley R."/>
            <person name="Andreopoulos W."/>
            <person name="Labutti K."/>
            <person name="Pangilinan J."/>
            <person name="Ruiz-Duenas F.J."/>
            <person name="Barrasa J.M."/>
            <person name="Sanchez-Garcia M."/>
            <person name="Camarero S."/>
            <person name="Miyauchi S."/>
            <person name="Serrano A."/>
            <person name="Linde D."/>
            <person name="Babiker R."/>
            <person name="Drula E."/>
            <person name="Ayuso-Fernandez I."/>
            <person name="Pacheco R."/>
            <person name="Padilla G."/>
            <person name="Ferreira P."/>
            <person name="Barriuso J."/>
            <person name="Kellner H."/>
            <person name="Castanera R."/>
            <person name="Alfaro M."/>
            <person name="Ramirez L."/>
            <person name="Pisabarro A.G."/>
            <person name="Kuo A."/>
            <person name="Tritt A."/>
            <person name="Lipzen A."/>
            <person name="He G."/>
            <person name="Yan M."/>
            <person name="Ng V."/>
            <person name="Cullen D."/>
            <person name="Martin F."/>
            <person name="Rosso M.-N."/>
            <person name="Henrissat B."/>
            <person name="Hibbett D."/>
            <person name="Martinez A.T."/>
            <person name="Grigoriev I.V."/>
        </authorList>
    </citation>
    <scope>NUCLEOTIDE SEQUENCE</scope>
    <source>
        <strain evidence="10">MF-IS2</strain>
    </source>
</reference>
<feature type="domain" description="Sodium/calcium exchanger membrane region" evidence="9">
    <location>
        <begin position="204"/>
        <end position="300"/>
    </location>
</feature>
<dbReference type="InterPro" id="IPR004837">
    <property type="entry name" value="NaCa_Exmemb"/>
</dbReference>
<evidence type="ECO:0000256" key="3">
    <source>
        <dbReference type="ARBA" id="ARBA00022448"/>
    </source>
</evidence>
<dbReference type="Gene3D" id="1.20.1420.30">
    <property type="entry name" value="NCX, central ion-binding region"/>
    <property type="match status" value="1"/>
</dbReference>
<keyword evidence="6" id="KW-0406">Ion transport</keyword>
<dbReference type="InterPro" id="IPR044880">
    <property type="entry name" value="NCX_ion-bd_dom_sf"/>
</dbReference>
<evidence type="ECO:0000256" key="5">
    <source>
        <dbReference type="ARBA" id="ARBA00022989"/>
    </source>
</evidence>
<dbReference type="OrthoDB" id="1699231at2759"/>
<evidence type="ECO:0000256" key="7">
    <source>
        <dbReference type="ARBA" id="ARBA00023136"/>
    </source>
</evidence>
<evidence type="ECO:0000259" key="9">
    <source>
        <dbReference type="Pfam" id="PF01699"/>
    </source>
</evidence>
<evidence type="ECO:0000256" key="6">
    <source>
        <dbReference type="ARBA" id="ARBA00023065"/>
    </source>
</evidence>
<gene>
    <name evidence="10" type="ORF">P691DRAFT_798179</name>
</gene>
<evidence type="ECO:0000313" key="11">
    <source>
        <dbReference type="Proteomes" id="UP000807342"/>
    </source>
</evidence>
<feature type="transmembrane region" description="Helical" evidence="8">
    <location>
        <begin position="197"/>
        <end position="219"/>
    </location>
</feature>
<keyword evidence="7 8" id="KW-0472">Membrane</keyword>
<dbReference type="AlphaFoldDB" id="A0A9P6C376"/>
<evidence type="ECO:0000256" key="2">
    <source>
        <dbReference type="ARBA" id="ARBA00008170"/>
    </source>
</evidence>
<keyword evidence="3" id="KW-0813">Transport</keyword>
<name>A0A9P6C376_9AGAR</name>
<protein>
    <recommendedName>
        <fullName evidence="9">Sodium/calcium exchanger membrane region domain-containing protein</fullName>
    </recommendedName>
</protein>
<keyword evidence="5 8" id="KW-1133">Transmembrane helix</keyword>
<dbReference type="PANTHER" id="PTHR31503:SF20">
    <property type="entry name" value="CA(2+)_H(+) EXCHANGER, PUTATIVE (EUROFUNG)-RELATED"/>
    <property type="match status" value="1"/>
</dbReference>
<evidence type="ECO:0000256" key="8">
    <source>
        <dbReference type="SAM" id="Phobius"/>
    </source>
</evidence>